<dbReference type="InterPro" id="IPR011256">
    <property type="entry name" value="Reg_factor_effector_dom_sf"/>
</dbReference>
<name>A0ABZ2EXU2_9FIRM</name>
<evidence type="ECO:0000259" key="1">
    <source>
        <dbReference type="Pfam" id="PF06445"/>
    </source>
</evidence>
<dbReference type="SUPFAM" id="SSF55136">
    <property type="entry name" value="Probable bacterial effector-binding domain"/>
    <property type="match status" value="1"/>
</dbReference>
<accession>A0ABZ2EXU2</accession>
<reference evidence="2 3" key="1">
    <citation type="journal article" date="2023" name="PLoS ONE">
        <title>Genome-based metabolic and phylogenomic analysis of three Terrisporobacter species.</title>
        <authorList>
            <person name="Boer T."/>
            <person name="Bengelsdorf F.R."/>
            <person name="Bomeke M."/>
            <person name="Daniel R."/>
            <person name="Poehlein A."/>
        </authorList>
    </citation>
    <scope>NUCLEOTIDE SEQUENCE [LARGE SCALE GENOMIC DNA]</scope>
    <source>
        <strain evidence="2 3">DSM 1288</strain>
    </source>
</reference>
<feature type="domain" description="GyrI-like small molecule binding" evidence="1">
    <location>
        <begin position="20"/>
        <end position="208"/>
    </location>
</feature>
<dbReference type="PIRSF" id="PIRSF031644">
    <property type="entry name" value="UCP031644"/>
    <property type="match status" value="1"/>
</dbReference>
<dbReference type="Pfam" id="PF06445">
    <property type="entry name" value="GyrI-like"/>
    <property type="match status" value="1"/>
</dbReference>
<gene>
    <name evidence="2" type="ORF">TEGL_27590</name>
</gene>
<proteinExistence type="predicted"/>
<dbReference type="Proteomes" id="UP001348492">
    <property type="component" value="Chromosome"/>
</dbReference>
<dbReference type="EMBL" id="CP117523">
    <property type="protein sequence ID" value="WWD84328.1"/>
    <property type="molecule type" value="Genomic_DNA"/>
</dbReference>
<keyword evidence="3" id="KW-1185">Reference proteome</keyword>
<organism evidence="2 3">
    <name type="scientific">Terrisporobacter glycolicus ATCC 14880 = DSM 1288</name>
    <dbReference type="NCBI Taxonomy" id="1121315"/>
    <lineage>
        <taxon>Bacteria</taxon>
        <taxon>Bacillati</taxon>
        <taxon>Bacillota</taxon>
        <taxon>Clostridia</taxon>
        <taxon>Peptostreptococcales</taxon>
        <taxon>Peptostreptococcaceae</taxon>
        <taxon>Terrisporobacter</taxon>
    </lineage>
</organism>
<evidence type="ECO:0000313" key="2">
    <source>
        <dbReference type="EMBL" id="WWD84328.1"/>
    </source>
</evidence>
<dbReference type="Gene3D" id="3.20.80.10">
    <property type="entry name" value="Regulatory factor, effector binding domain"/>
    <property type="match status" value="1"/>
</dbReference>
<dbReference type="InterPro" id="IPR029442">
    <property type="entry name" value="GyrI-like"/>
</dbReference>
<dbReference type="InterPro" id="IPR008319">
    <property type="entry name" value="GyrI-like_CCH_Lin2189-like"/>
</dbReference>
<sequence>MIEKYDFKKEYKNLYSSRQKPILIDVPHLNYIMIDGRGKPTGENYQNAMQILYALTYTIKMSKKGDKHIDGYYEYVIPPLEGLWYLENGKLDFNVSKDKWLWTSMIAQPNFVNEDIFNWALDECKNKKPNLDFSKARFQTFTEGLCVQSMHIGSYDDELKTITKIEKYMEENNLENATGNIRKHHEIYLSDPRRTLPEKLRTILRFPVEKTLF</sequence>
<protein>
    <recommendedName>
        <fullName evidence="1">GyrI-like small molecule binding domain-containing protein</fullName>
    </recommendedName>
</protein>
<evidence type="ECO:0000313" key="3">
    <source>
        <dbReference type="Proteomes" id="UP001348492"/>
    </source>
</evidence>
<dbReference type="RefSeq" id="WP_018590163.1">
    <property type="nucleotide sequence ID" value="NZ_CP117523.1"/>
</dbReference>